<comment type="similarity">
    <text evidence="8 9">Belongs to the TrpA family.</text>
</comment>
<dbReference type="Proteomes" id="UP000233618">
    <property type="component" value="Unassembled WGS sequence"/>
</dbReference>
<evidence type="ECO:0000256" key="6">
    <source>
        <dbReference type="ARBA" id="ARBA00023239"/>
    </source>
</evidence>
<dbReference type="UniPathway" id="UPA00035">
    <property type="reaction ID" value="UER00044"/>
</dbReference>
<dbReference type="NCBIfam" id="TIGR00262">
    <property type="entry name" value="trpA"/>
    <property type="match status" value="1"/>
</dbReference>
<keyword evidence="3 8" id="KW-0028">Amino-acid biosynthesis</keyword>
<comment type="function">
    <text evidence="8">The alpha subunit is responsible for the aldol cleavage of indoleglycerol phosphate to indole and glyceraldehyde 3-phosphate.</text>
</comment>
<evidence type="ECO:0000313" key="10">
    <source>
        <dbReference type="EMBL" id="PKQ68407.1"/>
    </source>
</evidence>
<dbReference type="HAMAP" id="MF_00131">
    <property type="entry name" value="Trp_synth_alpha"/>
    <property type="match status" value="1"/>
</dbReference>
<dbReference type="GO" id="GO:0005829">
    <property type="term" value="C:cytosol"/>
    <property type="evidence" value="ECO:0007669"/>
    <property type="project" value="TreeGrafter"/>
</dbReference>
<dbReference type="SUPFAM" id="SSF51366">
    <property type="entry name" value="Ribulose-phoshate binding barrel"/>
    <property type="match status" value="1"/>
</dbReference>
<dbReference type="PANTHER" id="PTHR43406">
    <property type="entry name" value="TRYPTOPHAN SYNTHASE, ALPHA CHAIN"/>
    <property type="match status" value="1"/>
</dbReference>
<dbReference type="AlphaFoldDB" id="A0A2N3IDM3"/>
<comment type="subunit">
    <text evidence="2 8">Tetramer of two alpha and two beta chains.</text>
</comment>
<evidence type="ECO:0000256" key="9">
    <source>
        <dbReference type="RuleBase" id="RU003662"/>
    </source>
</evidence>
<dbReference type="CDD" id="cd04724">
    <property type="entry name" value="Tryptophan_synthase_alpha"/>
    <property type="match status" value="1"/>
</dbReference>
<comment type="pathway">
    <text evidence="1 8">Amino-acid biosynthesis; L-tryptophan biosynthesis; L-tryptophan from chorismate: step 5/5.</text>
</comment>
<protein>
    <recommendedName>
        <fullName evidence="8">Tryptophan synthase alpha chain</fullName>
        <ecNumber evidence="8">4.2.1.20</ecNumber>
    </recommendedName>
</protein>
<dbReference type="InterPro" id="IPR011060">
    <property type="entry name" value="RibuloseP-bd_barrel"/>
</dbReference>
<comment type="catalytic activity">
    <reaction evidence="7 8">
        <text>(1S,2R)-1-C-(indol-3-yl)glycerol 3-phosphate + L-serine = D-glyceraldehyde 3-phosphate + L-tryptophan + H2O</text>
        <dbReference type="Rhea" id="RHEA:10532"/>
        <dbReference type="ChEBI" id="CHEBI:15377"/>
        <dbReference type="ChEBI" id="CHEBI:33384"/>
        <dbReference type="ChEBI" id="CHEBI:57912"/>
        <dbReference type="ChEBI" id="CHEBI:58866"/>
        <dbReference type="ChEBI" id="CHEBI:59776"/>
        <dbReference type="EC" id="4.2.1.20"/>
    </reaction>
</comment>
<comment type="caution">
    <text evidence="10">The sequence shown here is derived from an EMBL/GenBank/DDBJ whole genome shotgun (WGS) entry which is preliminary data.</text>
</comment>
<keyword evidence="5 8" id="KW-0057">Aromatic amino acid biosynthesis</keyword>
<keyword evidence="11" id="KW-1185">Reference proteome</keyword>
<dbReference type="RefSeq" id="WP_101308566.1">
    <property type="nucleotide sequence ID" value="NZ_MVDE01000004.1"/>
</dbReference>
<feature type="active site" description="Proton acceptor" evidence="8">
    <location>
        <position position="46"/>
    </location>
</feature>
<evidence type="ECO:0000256" key="5">
    <source>
        <dbReference type="ARBA" id="ARBA00023141"/>
    </source>
</evidence>
<evidence type="ECO:0000313" key="11">
    <source>
        <dbReference type="Proteomes" id="UP000233618"/>
    </source>
</evidence>
<reference evidence="10 11" key="1">
    <citation type="journal article" date="2017" name="Front. Microbiol.">
        <title>Labilibaculum manganireducens gen. nov., sp. nov. and Labilibaculum filiforme sp. nov., Novel Bacteroidetes Isolated from Subsurface Sediments of the Baltic Sea.</title>
        <authorList>
            <person name="Vandieken V."/>
            <person name="Marshall I.P."/>
            <person name="Niemann H."/>
            <person name="Engelen B."/>
            <person name="Cypionka H."/>
        </authorList>
    </citation>
    <scope>NUCLEOTIDE SEQUENCE [LARGE SCALE GENOMIC DNA]</scope>
    <source>
        <strain evidence="10 11">59.10-2M</strain>
    </source>
</reference>
<dbReference type="EMBL" id="MVDE01000004">
    <property type="protein sequence ID" value="PKQ68407.1"/>
    <property type="molecule type" value="Genomic_DNA"/>
</dbReference>
<sequence length="249" mass="27290">MNRIDQLFQNKGKDILSIYFPAGYPNLNDTVPNLQLLQDKGVDLVEIGIPFSDPLADGPVIQIAAKQSLDQGMSLKLLFQQLKEVRSTITIPLILMGYWNVVFKYGVDTFLLDCQSCGIDGVILPDLPLEEYEEEFKAKFEAHGVYNILLVTPQTTNQRLAKIEKATKGFLYMVSSSATTGGALEQSSEREDYFKKVASLDIPSLIGFGIHDKASFRHASGFSNGAIIGTAFIKALAGGTASEFIDSLL</sequence>
<evidence type="ECO:0000256" key="2">
    <source>
        <dbReference type="ARBA" id="ARBA00011270"/>
    </source>
</evidence>
<gene>
    <name evidence="8" type="primary">trpA</name>
    <name evidence="10" type="ORF">BZG01_04115</name>
</gene>
<keyword evidence="6 8" id="KW-0456">Lyase</keyword>
<name>A0A2N3IDM3_9BACT</name>
<evidence type="ECO:0000256" key="8">
    <source>
        <dbReference type="HAMAP-Rule" id="MF_00131"/>
    </source>
</evidence>
<dbReference type="InterPro" id="IPR013785">
    <property type="entry name" value="Aldolase_TIM"/>
</dbReference>
<feature type="active site" description="Proton acceptor" evidence="8">
    <location>
        <position position="57"/>
    </location>
</feature>
<proteinExistence type="inferred from homology"/>
<evidence type="ECO:0000256" key="4">
    <source>
        <dbReference type="ARBA" id="ARBA00022822"/>
    </source>
</evidence>
<dbReference type="GO" id="GO:0004834">
    <property type="term" value="F:tryptophan synthase activity"/>
    <property type="evidence" value="ECO:0007669"/>
    <property type="project" value="UniProtKB-UniRule"/>
</dbReference>
<dbReference type="EC" id="4.2.1.20" evidence="8"/>
<dbReference type="PANTHER" id="PTHR43406:SF1">
    <property type="entry name" value="TRYPTOPHAN SYNTHASE ALPHA CHAIN, CHLOROPLASTIC"/>
    <property type="match status" value="1"/>
</dbReference>
<dbReference type="InterPro" id="IPR002028">
    <property type="entry name" value="Trp_synthase_suA"/>
</dbReference>
<evidence type="ECO:0000256" key="1">
    <source>
        <dbReference type="ARBA" id="ARBA00004733"/>
    </source>
</evidence>
<organism evidence="10 11">
    <name type="scientific">Labilibaculum manganireducens</name>
    <dbReference type="NCBI Taxonomy" id="1940525"/>
    <lineage>
        <taxon>Bacteria</taxon>
        <taxon>Pseudomonadati</taxon>
        <taxon>Bacteroidota</taxon>
        <taxon>Bacteroidia</taxon>
        <taxon>Marinilabiliales</taxon>
        <taxon>Marinifilaceae</taxon>
        <taxon>Labilibaculum</taxon>
    </lineage>
</organism>
<dbReference type="Gene3D" id="3.20.20.70">
    <property type="entry name" value="Aldolase class I"/>
    <property type="match status" value="1"/>
</dbReference>
<dbReference type="PROSITE" id="PS00167">
    <property type="entry name" value="TRP_SYNTHASE_ALPHA"/>
    <property type="match status" value="1"/>
</dbReference>
<evidence type="ECO:0000256" key="3">
    <source>
        <dbReference type="ARBA" id="ARBA00022605"/>
    </source>
</evidence>
<dbReference type="Pfam" id="PF00290">
    <property type="entry name" value="Trp_syntA"/>
    <property type="match status" value="1"/>
</dbReference>
<evidence type="ECO:0000256" key="7">
    <source>
        <dbReference type="ARBA" id="ARBA00049047"/>
    </source>
</evidence>
<keyword evidence="4 8" id="KW-0822">Tryptophan biosynthesis</keyword>
<accession>A0A2N3IDM3</accession>
<dbReference type="InterPro" id="IPR018204">
    <property type="entry name" value="Trp_synthase_alpha_AS"/>
</dbReference>